<dbReference type="InterPro" id="IPR036388">
    <property type="entry name" value="WH-like_DNA-bd_sf"/>
</dbReference>
<dbReference type="InterPro" id="IPR000835">
    <property type="entry name" value="HTH_MarR-typ"/>
</dbReference>
<dbReference type="Gene3D" id="1.10.10.10">
    <property type="entry name" value="Winged helix-like DNA-binding domain superfamily/Winged helix DNA-binding domain"/>
    <property type="match status" value="1"/>
</dbReference>
<organism evidence="5 6">
    <name type="scientific">Pseudopedobacter saltans</name>
    <dbReference type="NCBI Taxonomy" id="151895"/>
    <lineage>
        <taxon>Bacteria</taxon>
        <taxon>Pseudomonadati</taxon>
        <taxon>Bacteroidota</taxon>
        <taxon>Sphingobacteriia</taxon>
        <taxon>Sphingobacteriales</taxon>
        <taxon>Sphingobacteriaceae</taxon>
        <taxon>Pseudopedobacter</taxon>
    </lineage>
</organism>
<dbReference type="GO" id="GO:0006950">
    <property type="term" value="P:response to stress"/>
    <property type="evidence" value="ECO:0007669"/>
    <property type="project" value="TreeGrafter"/>
</dbReference>
<keyword evidence="2" id="KW-0238">DNA-binding</keyword>
<dbReference type="PROSITE" id="PS50995">
    <property type="entry name" value="HTH_MARR_2"/>
    <property type="match status" value="1"/>
</dbReference>
<dbReference type="Proteomes" id="UP000249645">
    <property type="component" value="Unassembled WGS sequence"/>
</dbReference>
<sequence>MKQNDQFAQVMHEFFLTILQARQELLKRIELHLGGKGYEGLTLEMTQVIFSVWSMGGAANQQEIAYRLGKNKSSITSLIDNLVKREMITRETNPDNRRNNIIKLSEKGEDFVSELYPTVYRTYDIDKISMTLDQIQQLTNTLKQIIEL</sequence>
<dbReference type="GO" id="GO:0003700">
    <property type="term" value="F:DNA-binding transcription factor activity"/>
    <property type="evidence" value="ECO:0007669"/>
    <property type="project" value="InterPro"/>
</dbReference>
<dbReference type="PRINTS" id="PR00598">
    <property type="entry name" value="HTHMARR"/>
</dbReference>
<evidence type="ECO:0000313" key="6">
    <source>
        <dbReference type="Proteomes" id="UP000249645"/>
    </source>
</evidence>
<evidence type="ECO:0000256" key="1">
    <source>
        <dbReference type="ARBA" id="ARBA00023015"/>
    </source>
</evidence>
<dbReference type="PANTHER" id="PTHR33164:SF64">
    <property type="entry name" value="TRANSCRIPTIONAL REGULATOR SLYA"/>
    <property type="match status" value="1"/>
</dbReference>
<keyword evidence="1" id="KW-0805">Transcription regulation</keyword>
<dbReference type="PANTHER" id="PTHR33164">
    <property type="entry name" value="TRANSCRIPTIONAL REGULATOR, MARR FAMILY"/>
    <property type="match status" value="1"/>
</dbReference>
<reference evidence="5 6" key="1">
    <citation type="submission" date="2017-11" db="EMBL/GenBank/DDBJ databases">
        <title>Infants hospitalized years apart are colonized by the same room-sourced microbial strains.</title>
        <authorList>
            <person name="Brooks B."/>
            <person name="Olm M.R."/>
            <person name="Firek B.A."/>
            <person name="Baker R."/>
            <person name="Thomas B.C."/>
            <person name="Morowitz M.J."/>
            <person name="Banfield J.F."/>
        </authorList>
    </citation>
    <scope>NUCLEOTIDE SEQUENCE [LARGE SCALE GENOMIC DNA]</scope>
    <source>
        <strain evidence="5">S2_009_000_R2_76</strain>
    </source>
</reference>
<comment type="caution">
    <text evidence="5">The sequence shown here is derived from an EMBL/GenBank/DDBJ whole genome shotgun (WGS) entry which is preliminary data.</text>
</comment>
<dbReference type="SUPFAM" id="SSF46785">
    <property type="entry name" value="Winged helix' DNA-binding domain"/>
    <property type="match status" value="1"/>
</dbReference>
<protein>
    <recommendedName>
        <fullName evidence="4">HTH marR-type domain-containing protein</fullName>
    </recommendedName>
</protein>
<evidence type="ECO:0000259" key="4">
    <source>
        <dbReference type="PROSITE" id="PS50995"/>
    </source>
</evidence>
<keyword evidence="3" id="KW-0804">Transcription</keyword>
<proteinExistence type="predicted"/>
<dbReference type="InterPro" id="IPR039422">
    <property type="entry name" value="MarR/SlyA-like"/>
</dbReference>
<feature type="domain" description="HTH marR-type" evidence="4">
    <location>
        <begin position="11"/>
        <end position="147"/>
    </location>
</feature>
<dbReference type="InterPro" id="IPR036390">
    <property type="entry name" value="WH_DNA-bd_sf"/>
</dbReference>
<evidence type="ECO:0000256" key="2">
    <source>
        <dbReference type="ARBA" id="ARBA00023125"/>
    </source>
</evidence>
<evidence type="ECO:0000256" key="3">
    <source>
        <dbReference type="ARBA" id="ARBA00023163"/>
    </source>
</evidence>
<name>A0A2W5FE31_9SPHI</name>
<dbReference type="SMART" id="SM00347">
    <property type="entry name" value="HTH_MARR"/>
    <property type="match status" value="1"/>
</dbReference>
<dbReference type="EMBL" id="QFOI01000003">
    <property type="protein sequence ID" value="PZP52554.1"/>
    <property type="molecule type" value="Genomic_DNA"/>
</dbReference>
<dbReference type="AlphaFoldDB" id="A0A2W5FE31"/>
<dbReference type="GO" id="GO:0003677">
    <property type="term" value="F:DNA binding"/>
    <property type="evidence" value="ECO:0007669"/>
    <property type="project" value="UniProtKB-KW"/>
</dbReference>
<accession>A0A2W5FE31</accession>
<dbReference type="Pfam" id="PF01047">
    <property type="entry name" value="MarR"/>
    <property type="match status" value="1"/>
</dbReference>
<gene>
    <name evidence="5" type="ORF">DI598_00535</name>
</gene>
<evidence type="ECO:0000313" key="5">
    <source>
        <dbReference type="EMBL" id="PZP52554.1"/>
    </source>
</evidence>